<proteinExistence type="predicted"/>
<dbReference type="Proteomes" id="UP000050384">
    <property type="component" value="Unassembled WGS sequence"/>
</dbReference>
<dbReference type="EMBL" id="LJRI01000323">
    <property type="protein sequence ID" value="KPZ06413.1"/>
    <property type="molecule type" value="Genomic_DNA"/>
</dbReference>
<name>A0A0Q0CDQ6_PSESX</name>
<evidence type="ECO:0000313" key="2">
    <source>
        <dbReference type="Proteomes" id="UP000050384"/>
    </source>
</evidence>
<gene>
    <name evidence="1" type="ORF">ALO94_200055</name>
</gene>
<organism evidence="1 2">
    <name type="scientific">Pseudomonas syringae pv. spinaceae</name>
    <dbReference type="NCBI Taxonomy" id="264459"/>
    <lineage>
        <taxon>Bacteria</taxon>
        <taxon>Pseudomonadati</taxon>
        <taxon>Pseudomonadota</taxon>
        <taxon>Gammaproteobacteria</taxon>
        <taxon>Pseudomonadales</taxon>
        <taxon>Pseudomonadaceae</taxon>
        <taxon>Pseudomonas</taxon>
        <taxon>Pseudomonas syringae</taxon>
    </lineage>
</organism>
<accession>A0A0Q0CDQ6</accession>
<reference evidence="1 2" key="1">
    <citation type="submission" date="2015-09" db="EMBL/GenBank/DDBJ databases">
        <title>Genome announcement of multiple Pseudomonas syringae strains.</title>
        <authorList>
            <person name="Thakur S."/>
            <person name="Wang P.W."/>
            <person name="Gong Y."/>
            <person name="Weir B.S."/>
            <person name="Guttman D.S."/>
        </authorList>
    </citation>
    <scope>NUCLEOTIDE SEQUENCE [LARGE SCALE GENOMIC DNA]</scope>
    <source>
        <strain evidence="1 2">ICMP16929</strain>
    </source>
</reference>
<evidence type="ECO:0000313" key="1">
    <source>
        <dbReference type="EMBL" id="KPZ06413.1"/>
    </source>
</evidence>
<protein>
    <submittedName>
        <fullName evidence="1">Uncharacterized protein</fullName>
    </submittedName>
</protein>
<comment type="caution">
    <text evidence="1">The sequence shown here is derived from an EMBL/GenBank/DDBJ whole genome shotgun (WGS) entry which is preliminary data.</text>
</comment>
<sequence length="316" mass="35141">MIGFLHQLPTRRRARTGRMAFGKFFRGAYIEQVSGARSVGLPVLQVSAAGAFDAGTVSDLARIGTGGFASVFTDRCKTPVLAMIKCLPGQQPANRAVAQRIDLIRQACVNQRLGADDAARATGAIDDDSRVRVRCQLPRPQHQFGARHTDTTGDAHGLVFVITPRIQHHYIGVAVEQGFDFFGGQRWRGALMLHQFAKRLARHVHINEQLAASLTPALQTAIEQLHIAVAERLQALQRNVRQTFAVVIEGDSRITTWNPRKNLQLQFRQRDVHGKQRMSLGKRRFFTHVYQGQFLTVQQRLTNVGKRSGGGCGHRV</sequence>
<dbReference type="AlphaFoldDB" id="A0A0Q0CDQ6"/>